<feature type="region of interest" description="Disordered" evidence="1">
    <location>
        <begin position="1"/>
        <end position="23"/>
    </location>
</feature>
<name>A0A183KKJ8_9TREM</name>
<dbReference type="WBParaSite" id="SCUD_0001556301-mRNA-1">
    <property type="protein sequence ID" value="SCUD_0001556301-mRNA-1"/>
    <property type="gene ID" value="SCUD_0001556301"/>
</dbReference>
<sequence length="231" mass="26533">MVDHRGHEMHKSNQSNISTSVTSQVNDISVSNTVSIGNNNISTDRFRDDNLEEDETDEAEETIKVENVNNEENRITHNYNNQTTDIVKMKSNLSNYTNQNDHSKSQNYDEFDLKSGIIYQKLDSFKKPYTHTITTTTTNITTNTITTVTTTNSTIPLTVKLNIHKENENNLEMSKDETMRNLARRTLAIGIPGLHLSNHKTLFIFSEENAIRKYSKIIIEWGYPFFFANFS</sequence>
<dbReference type="Proteomes" id="UP000279833">
    <property type="component" value="Unassembled WGS sequence"/>
</dbReference>
<reference evidence="2 3" key="2">
    <citation type="submission" date="2018-11" db="EMBL/GenBank/DDBJ databases">
        <authorList>
            <consortium name="Pathogen Informatics"/>
        </authorList>
    </citation>
    <scope>NUCLEOTIDE SEQUENCE [LARGE SCALE GENOMIC DNA]</scope>
    <source>
        <strain evidence="2">Dakar</strain>
        <strain evidence="3">Dakar, Senegal</strain>
    </source>
</reference>
<evidence type="ECO:0000313" key="2">
    <source>
        <dbReference type="EMBL" id="VDP59536.1"/>
    </source>
</evidence>
<feature type="compositionally biased region" description="Acidic residues" evidence="1">
    <location>
        <begin position="50"/>
        <end position="59"/>
    </location>
</feature>
<reference evidence="4" key="1">
    <citation type="submission" date="2016-06" db="UniProtKB">
        <authorList>
            <consortium name="WormBaseParasite"/>
        </authorList>
    </citation>
    <scope>IDENTIFICATION</scope>
</reference>
<feature type="region of interest" description="Disordered" evidence="1">
    <location>
        <begin position="38"/>
        <end position="59"/>
    </location>
</feature>
<evidence type="ECO:0000313" key="4">
    <source>
        <dbReference type="WBParaSite" id="SCUD_0001556301-mRNA-1"/>
    </source>
</evidence>
<protein>
    <submittedName>
        <fullName evidence="4">YTH domain-containing protein</fullName>
    </submittedName>
</protein>
<gene>
    <name evidence="2" type="ORF">SCUD_LOCUS15560</name>
</gene>
<evidence type="ECO:0000256" key="1">
    <source>
        <dbReference type="SAM" id="MobiDB-lite"/>
    </source>
</evidence>
<organism evidence="4">
    <name type="scientific">Schistosoma curassoni</name>
    <dbReference type="NCBI Taxonomy" id="6186"/>
    <lineage>
        <taxon>Eukaryota</taxon>
        <taxon>Metazoa</taxon>
        <taxon>Spiralia</taxon>
        <taxon>Lophotrochozoa</taxon>
        <taxon>Platyhelminthes</taxon>
        <taxon>Trematoda</taxon>
        <taxon>Digenea</taxon>
        <taxon>Strigeidida</taxon>
        <taxon>Schistosomatoidea</taxon>
        <taxon>Schistosomatidae</taxon>
        <taxon>Schistosoma</taxon>
    </lineage>
</organism>
<dbReference type="AlphaFoldDB" id="A0A183KKJ8"/>
<evidence type="ECO:0000313" key="3">
    <source>
        <dbReference type="Proteomes" id="UP000279833"/>
    </source>
</evidence>
<feature type="compositionally biased region" description="Basic and acidic residues" evidence="1">
    <location>
        <begin position="1"/>
        <end position="11"/>
    </location>
</feature>
<feature type="compositionally biased region" description="Polar residues" evidence="1">
    <location>
        <begin position="12"/>
        <end position="23"/>
    </location>
</feature>
<proteinExistence type="predicted"/>
<dbReference type="EMBL" id="UZAK01037728">
    <property type="protein sequence ID" value="VDP59536.1"/>
    <property type="molecule type" value="Genomic_DNA"/>
</dbReference>
<accession>A0A183KKJ8</accession>
<keyword evidence="3" id="KW-1185">Reference proteome</keyword>